<gene>
    <name evidence="3" type="ORF">Ana3638_23460</name>
</gene>
<name>A0A6P1TTR4_9FIRM</name>
<dbReference type="AlphaFoldDB" id="A0A6P1TTR4"/>
<dbReference type="CDD" id="cd19086">
    <property type="entry name" value="AKR_AKR11C1"/>
    <property type="match status" value="1"/>
</dbReference>
<evidence type="ECO:0000256" key="1">
    <source>
        <dbReference type="ARBA" id="ARBA00023002"/>
    </source>
</evidence>
<dbReference type="Pfam" id="PF00248">
    <property type="entry name" value="Aldo_ket_red"/>
    <property type="match status" value="1"/>
</dbReference>
<organism evidence="3 4">
    <name type="scientific">Anaerocolumna sedimenticola</name>
    <dbReference type="NCBI Taxonomy" id="2696063"/>
    <lineage>
        <taxon>Bacteria</taxon>
        <taxon>Bacillati</taxon>
        <taxon>Bacillota</taxon>
        <taxon>Clostridia</taxon>
        <taxon>Lachnospirales</taxon>
        <taxon>Lachnospiraceae</taxon>
        <taxon>Anaerocolumna</taxon>
    </lineage>
</organism>
<dbReference type="InterPro" id="IPR023210">
    <property type="entry name" value="NADP_OxRdtase_dom"/>
</dbReference>
<dbReference type="SUPFAM" id="SSF51430">
    <property type="entry name" value="NAD(P)-linked oxidoreductase"/>
    <property type="match status" value="1"/>
</dbReference>
<dbReference type="Proteomes" id="UP000464314">
    <property type="component" value="Chromosome"/>
</dbReference>
<dbReference type="InterPro" id="IPR050523">
    <property type="entry name" value="AKR_Detox_Biosynth"/>
</dbReference>
<evidence type="ECO:0000313" key="3">
    <source>
        <dbReference type="EMBL" id="QHQ63873.1"/>
    </source>
</evidence>
<proteinExistence type="predicted"/>
<accession>A0A6P1TTR4</accession>
<evidence type="ECO:0000313" key="4">
    <source>
        <dbReference type="Proteomes" id="UP000464314"/>
    </source>
</evidence>
<feature type="domain" description="NADP-dependent oxidoreductase" evidence="2">
    <location>
        <begin position="4"/>
        <end position="306"/>
    </location>
</feature>
<protein>
    <submittedName>
        <fullName evidence="3">Aldo/keto reductase</fullName>
    </submittedName>
</protein>
<dbReference type="EMBL" id="CP048000">
    <property type="protein sequence ID" value="QHQ63873.1"/>
    <property type="molecule type" value="Genomic_DNA"/>
</dbReference>
<dbReference type="Gene3D" id="3.20.20.100">
    <property type="entry name" value="NADP-dependent oxidoreductase domain"/>
    <property type="match status" value="1"/>
</dbReference>
<dbReference type="PANTHER" id="PTHR43364">
    <property type="entry name" value="NADH-SPECIFIC METHYLGLYOXAL REDUCTASE-RELATED"/>
    <property type="match status" value="1"/>
</dbReference>
<evidence type="ECO:0000259" key="2">
    <source>
        <dbReference type="Pfam" id="PF00248"/>
    </source>
</evidence>
<keyword evidence="1" id="KW-0560">Oxidoreductase</keyword>
<dbReference type="KEGG" id="anr:Ana3638_23460"/>
<keyword evidence="4" id="KW-1185">Reference proteome</keyword>
<dbReference type="GO" id="GO:0016491">
    <property type="term" value="F:oxidoreductase activity"/>
    <property type="evidence" value="ECO:0007669"/>
    <property type="project" value="UniProtKB-KW"/>
</dbReference>
<dbReference type="InterPro" id="IPR036812">
    <property type="entry name" value="NAD(P)_OxRdtase_dom_sf"/>
</dbReference>
<dbReference type="GO" id="GO:0005829">
    <property type="term" value="C:cytosol"/>
    <property type="evidence" value="ECO:0007669"/>
    <property type="project" value="TreeGrafter"/>
</dbReference>
<reference evidence="3 4" key="1">
    <citation type="submission" date="2020-01" db="EMBL/GenBank/DDBJ databases">
        <title>Genome analysis of Anaerocolumna sp. CBA3638.</title>
        <authorList>
            <person name="Kim J."/>
            <person name="Roh S.W."/>
        </authorList>
    </citation>
    <scope>NUCLEOTIDE SEQUENCE [LARGE SCALE GENOMIC DNA]</scope>
    <source>
        <strain evidence="3 4">CBA3638</strain>
    </source>
</reference>
<dbReference type="PANTHER" id="PTHR43364:SF4">
    <property type="entry name" value="NAD(P)-LINKED OXIDOREDUCTASE SUPERFAMILY PROTEIN"/>
    <property type="match status" value="1"/>
</dbReference>
<sequence length="308" mass="34661">MGCWAIGGAWGPKDLPLGWSVVDDQESIKALRHAYERGITLFDTAATYGYGHSEKVLGEALHDVRDKILIATKFGCPCDEVKREGLGESIERNSIITECHDSLRRLRTDYIDIYQLHLQSVELDQIDDVVETLEILKERGDIRSYGWSTDSPKKAEAILKYPACSAIQFDLNIFADNEAMIQLIDEHQVMGLNRQPLAMGLLSGKYDLNSKLPKDDIRSGSLDWMIYFDQGIPNSRLLSKLEAIREIITSGGRTMVQGALAWNWARSPYMVPIPGFKNVKQVEDNIKALDFGPLTMEQVEEVNEIIKA</sequence>